<dbReference type="Proteomes" id="UP001525566">
    <property type="component" value="Unassembled WGS sequence"/>
</dbReference>
<dbReference type="SUPFAM" id="SSF53732">
    <property type="entry name" value="Aconitase iron-sulfur domain"/>
    <property type="match status" value="1"/>
</dbReference>
<dbReference type="InterPro" id="IPR015933">
    <property type="entry name" value="Aconitase_B_HEAT-like_dom"/>
</dbReference>
<reference evidence="7 8" key="1">
    <citation type="submission" date="2022-09" db="EMBL/GenBank/DDBJ databases">
        <title>Chryseobacterium oleae sp.nov., isolated from the inter-root soil of Pyrola calliantha H. Andr. in Tibet.</title>
        <authorList>
            <person name="Li Z."/>
        </authorList>
    </citation>
    <scope>NUCLEOTIDE SEQUENCE [LARGE SCALE GENOMIC DNA]</scope>
    <source>
        <strain evidence="8">pc1-10</strain>
    </source>
</reference>
<dbReference type="RefSeq" id="WP_259841340.1">
    <property type="nucleotide sequence ID" value="NZ_JAOAMU010000008.1"/>
</dbReference>
<dbReference type="Gene3D" id="3.20.19.10">
    <property type="entry name" value="Aconitase, domain 4"/>
    <property type="match status" value="1"/>
</dbReference>
<keyword evidence="1" id="KW-0479">Metal-binding</keyword>
<name>A0ABT2J053_9FLAO</name>
<keyword evidence="7" id="KW-0456">Lyase</keyword>
<dbReference type="SUPFAM" id="SSF74778">
    <property type="entry name" value="Aconitase B, N-terminal domain"/>
    <property type="match status" value="1"/>
</dbReference>
<dbReference type="PANTHER" id="PTHR43160:SF4">
    <property type="entry name" value="ACONITATE HYDRATASE B"/>
    <property type="match status" value="1"/>
</dbReference>
<keyword evidence="8" id="KW-1185">Reference proteome</keyword>
<dbReference type="Pfam" id="PF06434">
    <property type="entry name" value="Aconitase_2_N"/>
    <property type="match status" value="1"/>
</dbReference>
<dbReference type="EC" id="4.2.1.3" evidence="7"/>
<dbReference type="InterPro" id="IPR015928">
    <property type="entry name" value="Aconitase/3IPM_dehydase_swvl"/>
</dbReference>
<accession>A0ABT2J053</accession>
<dbReference type="Pfam" id="PF11791">
    <property type="entry name" value="Aconitase_B_N"/>
    <property type="match status" value="1"/>
</dbReference>
<dbReference type="InterPro" id="IPR015929">
    <property type="entry name" value="Aconitase_B_swivel"/>
</dbReference>
<protein>
    <submittedName>
        <fullName evidence="7">Bifunctional aconitate hydratase 2/2-methylisocitrate dehydratase</fullName>
        <ecNumber evidence="7">4.2.1.3</ecNumber>
        <ecNumber evidence="7">4.2.1.99</ecNumber>
    </submittedName>
</protein>
<dbReference type="EMBL" id="JAOAMU010000008">
    <property type="protein sequence ID" value="MCT2564424.1"/>
    <property type="molecule type" value="Genomic_DNA"/>
</dbReference>
<evidence type="ECO:0000313" key="8">
    <source>
        <dbReference type="Proteomes" id="UP001525566"/>
    </source>
</evidence>
<dbReference type="Gene3D" id="1.25.40.310">
    <property type="entry name" value="Aconitate B, HEAT-like domain"/>
    <property type="match status" value="1"/>
</dbReference>
<dbReference type="NCBIfam" id="NF006690">
    <property type="entry name" value="PRK09238.1"/>
    <property type="match status" value="1"/>
</dbReference>
<keyword evidence="2" id="KW-0408">Iron</keyword>
<evidence type="ECO:0000313" key="7">
    <source>
        <dbReference type="EMBL" id="MCT2564424.1"/>
    </source>
</evidence>
<comment type="caution">
    <text evidence="7">The sequence shown here is derived from an EMBL/GenBank/DDBJ whole genome shotgun (WGS) entry which is preliminary data.</text>
</comment>
<dbReference type="InterPro" id="IPR015931">
    <property type="entry name" value="Acnase/IPM_dHydase_lsu_aba_1/3"/>
</dbReference>
<dbReference type="SUPFAM" id="SSF52016">
    <property type="entry name" value="LeuD/IlvD-like"/>
    <property type="match status" value="1"/>
</dbReference>
<organism evidence="7 8">
    <name type="scientific">Chryseobacterium herbae</name>
    <dbReference type="NCBI Taxonomy" id="2976476"/>
    <lineage>
        <taxon>Bacteria</taxon>
        <taxon>Pseudomonadati</taxon>
        <taxon>Bacteroidota</taxon>
        <taxon>Flavobacteriia</taxon>
        <taxon>Flavobacteriales</taxon>
        <taxon>Weeksellaceae</taxon>
        <taxon>Chryseobacterium group</taxon>
        <taxon>Chryseobacterium</taxon>
    </lineage>
</organism>
<feature type="domain" description="Aconitase B HEAT-like" evidence="6">
    <location>
        <begin position="6"/>
        <end position="162"/>
    </location>
</feature>
<dbReference type="InterPro" id="IPR015932">
    <property type="entry name" value="Aconitase_dom2"/>
</dbReference>
<dbReference type="Pfam" id="PF00330">
    <property type="entry name" value="Aconitase"/>
    <property type="match status" value="1"/>
</dbReference>
<gene>
    <name evidence="7" type="ORF">N0B48_21215</name>
</gene>
<proteinExistence type="predicted"/>
<feature type="domain" description="Aconitase/3-isopropylmalate dehydratase large subunit alpha/beta/alpha" evidence="4">
    <location>
        <begin position="410"/>
        <end position="894"/>
    </location>
</feature>
<dbReference type="GO" id="GO:0047456">
    <property type="term" value="F:2-methylisocitrate dehydratase activity"/>
    <property type="evidence" value="ECO:0007669"/>
    <property type="project" value="UniProtKB-EC"/>
</dbReference>
<evidence type="ECO:0000259" key="5">
    <source>
        <dbReference type="Pfam" id="PF06434"/>
    </source>
</evidence>
<dbReference type="PANTHER" id="PTHR43160">
    <property type="entry name" value="ACONITATE HYDRATASE B"/>
    <property type="match status" value="1"/>
</dbReference>
<dbReference type="InterPro" id="IPR036288">
    <property type="entry name" value="Aconitase_B_HEAT-like_dom_sf"/>
</dbReference>
<dbReference type="EC" id="4.2.1.99" evidence="7"/>
<dbReference type="InterPro" id="IPR001030">
    <property type="entry name" value="Acoase/IPM_deHydtase_lsu_aba"/>
</dbReference>
<dbReference type="InterPro" id="IPR050926">
    <property type="entry name" value="Aconitase/IPM_isomerase"/>
</dbReference>
<feature type="domain" description="Aconitase B swivel" evidence="5">
    <location>
        <begin position="176"/>
        <end position="405"/>
    </location>
</feature>
<evidence type="ECO:0000256" key="1">
    <source>
        <dbReference type="ARBA" id="ARBA00022723"/>
    </source>
</evidence>
<keyword evidence="3" id="KW-0411">Iron-sulfur</keyword>
<dbReference type="InterPro" id="IPR036008">
    <property type="entry name" value="Aconitase_4Fe-4S_dom"/>
</dbReference>
<sequence>MNMYQDYIQEIEERKNQGLHPKPIDGAGLLSEIIAQIKDSGNEYRSDSLQFFIYNTLPGTTSAAGVKAQFLKEIILGESVVEEITPAYAFELLSHMKGGPSIEVLLDLALGNDISIAKQAASVLKTQVFLYEADTTRLKEAFNSGNEIAQEIVESYAKAEFFTKLPEAAEEIKVVTFIAGEGDISTDLLSPGNQAHSRSDRELHGKCMITPQAQEEIKALQAQHPDKSVMLIAEKGTMGVGSSRMSGVNNVALWTGKQASPYIPFVNIAPIVGGTNGISPIFLTTVDVTGGIGLDLKNWVKKLDENGQPIRNEAGEPILEEAYSVATGTVLTINTKTKKLYNGDQELIDIAKAFTPQKMEFIKAGGSYAIVFGKKLQTFAAKLLGIDTPLVFAPSKEISHEGQGLTAVEKIFNRNAVGSTPGKVLHAGSDVRVEVNIVGSQDTTGLMTSQELESMAATVISPIVDGAYQSGCHTASVWDKKAQANIPKLMKFMNDFGLITARDPKGEYHAMTDVIHKVLNDITIDEWAIIIGGDSHTRMSKGVAFGADSGTVALALATGEASMPIPESVKVTFKGNMKEHMDFRDVVHATQAQMLKQFGGENVFQGRIIEVHIGTLPADQAFTFTDWTAEMKAKASINISEDETLIESLEIAKGRIQIMIDKGMDNHNQVLQGLINKADKRIAEIRSGEKPALTPDSNAKYYAEVVVDLDIIVEPMIADPDVNNDDVSKRYTHDTIRTLSYYGGEKKVDLGFVGSCMVHKGDLKIVSQMLRNIEKQQGKVEFNAPLVVAAPTYNIIDELKAEGDWEFLEKYSGFEFDDNAPKGEARVEYKNMMYLERPGCNLCMGNQEKAAKGDTVLATSTRLFQGRVVEDSERKKGESLLASTPVVVLSAIIGRIPNIDEYKAAVEGIDLTKFAPPIKELVQVGH</sequence>
<evidence type="ECO:0000256" key="3">
    <source>
        <dbReference type="ARBA" id="ARBA00023014"/>
    </source>
</evidence>
<dbReference type="Gene3D" id="3.30.499.10">
    <property type="entry name" value="Aconitase, domain 3"/>
    <property type="match status" value="2"/>
</dbReference>
<evidence type="ECO:0000259" key="4">
    <source>
        <dbReference type="Pfam" id="PF00330"/>
    </source>
</evidence>
<dbReference type="Gene3D" id="3.40.1060.10">
    <property type="entry name" value="Aconitase, Domain 2"/>
    <property type="match status" value="1"/>
</dbReference>
<dbReference type="GO" id="GO:0003994">
    <property type="term" value="F:aconitate hydratase activity"/>
    <property type="evidence" value="ECO:0007669"/>
    <property type="project" value="UniProtKB-EC"/>
</dbReference>
<evidence type="ECO:0000256" key="2">
    <source>
        <dbReference type="ARBA" id="ARBA00023004"/>
    </source>
</evidence>
<evidence type="ECO:0000259" key="6">
    <source>
        <dbReference type="Pfam" id="PF11791"/>
    </source>
</evidence>